<sequence length="458" mass="53627">MLEISLIKKNKICLEDYNYKQDIENRLLISQLSALDLELLQEILYSPLKIAFQDLSKALNYEEKELIPSVKKFIKSGLLSLNGSAITVDKEKRKYFAARITAFDPDFKPGMEFLKGLLKKVPIHTLPVWYNISRTSDRIFDSIVEKYLLTPQTFQRHLSALQFPDPIMEDILKDLLDAPEYLLYVSDLMVKYSFSLEQFQTIALLLEFHFVCCLTYKKMDSKWVEVITFFQEWKDYLLFLRKTQPTTLCANSVKRESTRAFCFLEDITFLLSLAKKQPFFYRDTIELANCLHLNPTNKRHINYFERLLKKIELLNLASVKNKSLSLLDKANEWFGLTNPQKSLLLYRHSYAPEVIGSFNERALRDIEKSVLRVACSEWVLFEDFLKGMTTALSEESSVILKKQGKNWKYTLPFYNSRELILIEAIILEWLSELGIVELGSYQNHRCFRVTEYGKDFLG</sequence>
<keyword evidence="2" id="KW-1185">Reference proteome</keyword>
<accession>A0ABX8V0Y2</accession>
<dbReference type="EMBL" id="CP075587">
    <property type="protein sequence ID" value="QYF48899.1"/>
    <property type="molecule type" value="Genomic_DNA"/>
</dbReference>
<evidence type="ECO:0008006" key="3">
    <source>
        <dbReference type="Google" id="ProtNLM"/>
    </source>
</evidence>
<organism evidence="1 2">
    <name type="scientific">Candidatus Rhabdochlamydia oedothoracis</name>
    <dbReference type="NCBI Taxonomy" id="2720720"/>
    <lineage>
        <taxon>Bacteria</taxon>
        <taxon>Pseudomonadati</taxon>
        <taxon>Chlamydiota</taxon>
        <taxon>Chlamydiia</taxon>
        <taxon>Parachlamydiales</taxon>
        <taxon>Candidatus Rhabdochlamydiaceae</taxon>
        <taxon>Candidatus Rhabdochlamydia</taxon>
    </lineage>
</organism>
<name>A0ABX8V0Y2_9BACT</name>
<evidence type="ECO:0000313" key="2">
    <source>
        <dbReference type="Proteomes" id="UP000826014"/>
    </source>
</evidence>
<gene>
    <name evidence="1" type="ORF">RHABOEDO_001137</name>
</gene>
<dbReference type="Proteomes" id="UP000826014">
    <property type="component" value="Chromosome"/>
</dbReference>
<protein>
    <recommendedName>
        <fullName evidence="3">Fido domain-containing protein</fullName>
    </recommendedName>
</protein>
<reference evidence="1 2" key="1">
    <citation type="journal article" date="2022" name="bioRxiv">
        <title>Ecology and evolution of chlamydial symbionts of arthropods.</title>
        <authorList>
            <person name="Halter T."/>
            <person name="Koestlbacher S."/>
            <person name="Collingro A."/>
            <person name="Sixt B.S."/>
            <person name="Toenshoff E.R."/>
            <person name="Hendrickx F."/>
            <person name="Kostanjsek R."/>
            <person name="Horn M."/>
        </authorList>
    </citation>
    <scope>NUCLEOTIDE SEQUENCE [LARGE SCALE GENOMIC DNA]</scope>
    <source>
        <strain evidence="1">W744xW776</strain>
    </source>
</reference>
<proteinExistence type="predicted"/>
<evidence type="ECO:0000313" key="1">
    <source>
        <dbReference type="EMBL" id="QYF48899.1"/>
    </source>
</evidence>